<evidence type="ECO:0000256" key="1">
    <source>
        <dbReference type="SAM" id="Phobius"/>
    </source>
</evidence>
<dbReference type="InterPro" id="IPR001623">
    <property type="entry name" value="DnaJ_domain"/>
</dbReference>
<proteinExistence type="predicted"/>
<keyword evidence="1" id="KW-0472">Membrane</keyword>
<evidence type="ECO:0000313" key="3">
    <source>
        <dbReference type="Proteomes" id="UP001217089"/>
    </source>
</evidence>
<keyword evidence="3" id="KW-1185">Reference proteome</keyword>
<feature type="transmembrane region" description="Helical" evidence="1">
    <location>
        <begin position="139"/>
        <end position="157"/>
    </location>
</feature>
<organism evidence="2 3">
    <name type="scientific">Tegillarca granosa</name>
    <name type="common">Malaysian cockle</name>
    <name type="synonym">Anadara granosa</name>
    <dbReference type="NCBI Taxonomy" id="220873"/>
    <lineage>
        <taxon>Eukaryota</taxon>
        <taxon>Metazoa</taxon>
        <taxon>Spiralia</taxon>
        <taxon>Lophotrochozoa</taxon>
        <taxon>Mollusca</taxon>
        <taxon>Bivalvia</taxon>
        <taxon>Autobranchia</taxon>
        <taxon>Pteriomorphia</taxon>
        <taxon>Arcoida</taxon>
        <taxon>Arcoidea</taxon>
        <taxon>Arcidae</taxon>
        <taxon>Tegillarca</taxon>
    </lineage>
</organism>
<accession>A0ABQ9F3R5</accession>
<name>A0ABQ9F3R5_TEGGR</name>
<keyword evidence="1" id="KW-1133">Transmembrane helix</keyword>
<gene>
    <name evidence="2" type="ORF">KUTeg_009408</name>
</gene>
<evidence type="ECO:0000313" key="2">
    <source>
        <dbReference type="EMBL" id="KAJ8312035.1"/>
    </source>
</evidence>
<dbReference type="InterPro" id="IPR036869">
    <property type="entry name" value="J_dom_sf"/>
</dbReference>
<dbReference type="Proteomes" id="UP001217089">
    <property type="component" value="Unassembled WGS sequence"/>
</dbReference>
<keyword evidence="1" id="KW-0812">Transmembrane</keyword>
<dbReference type="Gene3D" id="1.10.287.110">
    <property type="entry name" value="DnaJ domain"/>
    <property type="match status" value="1"/>
</dbReference>
<evidence type="ECO:0008006" key="4">
    <source>
        <dbReference type="Google" id="ProtNLM"/>
    </source>
</evidence>
<protein>
    <recommendedName>
        <fullName evidence="4">J domain-containing protein</fullName>
    </recommendedName>
</protein>
<sequence length="204" mass="24174">MFILRVWKVHKCGNCLQSFKTSYLCLIRKTHYDTLGVQPTATQSEIRLAYLKACKKLFCLPCINMSANYHNAIILTVHALICLPIILIYEYRSETKEWRTYRDFNNSTYYTRSRNSNRYTGDYTHPKANYTVFEKSSEFATISFVTIIMMFLIVHHINEVMSRDLDHQLKMGHSKQKHYSYIQDNDEAIVLVSANNWKRVFPYR</sequence>
<feature type="transmembrane region" description="Helical" evidence="1">
    <location>
        <begin position="72"/>
        <end position="89"/>
    </location>
</feature>
<reference evidence="2 3" key="1">
    <citation type="submission" date="2022-12" db="EMBL/GenBank/DDBJ databases">
        <title>Chromosome-level genome of Tegillarca granosa.</title>
        <authorList>
            <person name="Kim J."/>
        </authorList>
    </citation>
    <scope>NUCLEOTIDE SEQUENCE [LARGE SCALE GENOMIC DNA]</scope>
    <source>
        <strain evidence="2">Teg-2019</strain>
        <tissue evidence="2">Adductor muscle</tissue>
    </source>
</reference>
<dbReference type="CDD" id="cd06257">
    <property type="entry name" value="DnaJ"/>
    <property type="match status" value="1"/>
</dbReference>
<dbReference type="SUPFAM" id="SSF46565">
    <property type="entry name" value="Chaperone J-domain"/>
    <property type="match status" value="1"/>
</dbReference>
<dbReference type="EMBL" id="JARBDR010000440">
    <property type="protein sequence ID" value="KAJ8312035.1"/>
    <property type="molecule type" value="Genomic_DNA"/>
</dbReference>
<comment type="caution">
    <text evidence="2">The sequence shown here is derived from an EMBL/GenBank/DDBJ whole genome shotgun (WGS) entry which is preliminary data.</text>
</comment>